<reference evidence="1" key="1">
    <citation type="submission" date="2022-03" db="EMBL/GenBank/DDBJ databases">
        <authorList>
            <person name="Tunstrom K."/>
        </authorList>
    </citation>
    <scope>NUCLEOTIDE SEQUENCE</scope>
</reference>
<organism evidence="1 2">
    <name type="scientific">Euphydryas editha</name>
    <name type="common">Edith's checkerspot</name>
    <dbReference type="NCBI Taxonomy" id="104508"/>
    <lineage>
        <taxon>Eukaryota</taxon>
        <taxon>Metazoa</taxon>
        <taxon>Ecdysozoa</taxon>
        <taxon>Arthropoda</taxon>
        <taxon>Hexapoda</taxon>
        <taxon>Insecta</taxon>
        <taxon>Pterygota</taxon>
        <taxon>Neoptera</taxon>
        <taxon>Endopterygota</taxon>
        <taxon>Lepidoptera</taxon>
        <taxon>Glossata</taxon>
        <taxon>Ditrysia</taxon>
        <taxon>Papilionoidea</taxon>
        <taxon>Nymphalidae</taxon>
        <taxon>Nymphalinae</taxon>
        <taxon>Euphydryas</taxon>
    </lineage>
</organism>
<comment type="caution">
    <text evidence="1">The sequence shown here is derived from an EMBL/GenBank/DDBJ whole genome shotgun (WGS) entry which is preliminary data.</text>
</comment>
<dbReference type="AlphaFoldDB" id="A0AAU9U6M2"/>
<sequence length="173" mass="19789">MRCATKEDMIKISLIKDLAVRKPSNQDPMVCVQGVLLCYCNEEIKEHIKAQNGYILYRVDRAGLQMKVRFRKRTRNSNECHPILEKSPEFWKRLTQAQKIYVGFGHCSVENQSALIQCIKCVGYGHTKALCKEKNDLFSYCGGKHMGRHCPSRAKNETPHCVNCSRAKKGVLL</sequence>
<accession>A0AAU9U6M2</accession>
<name>A0AAU9U6M2_EUPED</name>
<evidence type="ECO:0000313" key="1">
    <source>
        <dbReference type="EMBL" id="CAH2093360.1"/>
    </source>
</evidence>
<dbReference type="Proteomes" id="UP001153954">
    <property type="component" value="Unassembled WGS sequence"/>
</dbReference>
<evidence type="ECO:0000313" key="2">
    <source>
        <dbReference type="Proteomes" id="UP001153954"/>
    </source>
</evidence>
<dbReference type="EMBL" id="CAKOGL010000013">
    <property type="protein sequence ID" value="CAH2093360.1"/>
    <property type="molecule type" value="Genomic_DNA"/>
</dbReference>
<protein>
    <submittedName>
        <fullName evidence="1">Uncharacterized protein</fullName>
    </submittedName>
</protein>
<proteinExistence type="predicted"/>
<gene>
    <name evidence="1" type="ORF">EEDITHA_LOCUS9033</name>
</gene>
<keyword evidence="2" id="KW-1185">Reference proteome</keyword>